<keyword evidence="2" id="KW-1185">Reference proteome</keyword>
<gene>
    <name evidence="1" type="ORF">RM764_29450</name>
</gene>
<comment type="caution">
    <text evidence="1">The sequence shown here is derived from an EMBL/GenBank/DDBJ whole genome shotgun (WGS) entry which is preliminary data.</text>
</comment>
<protein>
    <submittedName>
        <fullName evidence="1">Uncharacterized protein</fullName>
    </submittedName>
</protein>
<sequence>MPALTPGRYHLLLTTGGRPVQHGWWWSEDVARDKFRDWVGLYDGSMPGARVTLSDEGTGDVLDDWPREG</sequence>
<proteinExistence type="predicted"/>
<reference evidence="2" key="1">
    <citation type="submission" date="2023-07" db="EMBL/GenBank/DDBJ databases">
        <title>30 novel species of actinomycetes from the DSMZ collection.</title>
        <authorList>
            <person name="Nouioui I."/>
        </authorList>
    </citation>
    <scope>NUCLEOTIDE SEQUENCE [LARGE SCALE GENOMIC DNA]</scope>
    <source>
        <strain evidence="2">DSM 41699</strain>
    </source>
</reference>
<dbReference type="Proteomes" id="UP001183809">
    <property type="component" value="Unassembled WGS sequence"/>
</dbReference>
<evidence type="ECO:0000313" key="1">
    <source>
        <dbReference type="EMBL" id="MDT0467081.1"/>
    </source>
</evidence>
<dbReference type="RefSeq" id="WP_311698543.1">
    <property type="nucleotide sequence ID" value="NZ_JAVREY010000047.1"/>
</dbReference>
<evidence type="ECO:0000313" key="2">
    <source>
        <dbReference type="Proteomes" id="UP001183809"/>
    </source>
</evidence>
<organism evidence="1 2">
    <name type="scientific">Streptomyces gibsoniae</name>
    <dbReference type="NCBI Taxonomy" id="3075529"/>
    <lineage>
        <taxon>Bacteria</taxon>
        <taxon>Bacillati</taxon>
        <taxon>Actinomycetota</taxon>
        <taxon>Actinomycetes</taxon>
        <taxon>Kitasatosporales</taxon>
        <taxon>Streptomycetaceae</taxon>
        <taxon>Streptomyces</taxon>
    </lineage>
</organism>
<dbReference type="EMBL" id="JAVREY010000047">
    <property type="protein sequence ID" value="MDT0467081.1"/>
    <property type="molecule type" value="Genomic_DNA"/>
</dbReference>
<name>A0ABU2U1I9_9ACTN</name>
<accession>A0ABU2U1I9</accession>